<dbReference type="AlphaFoldDB" id="A0A0P1KYT3"/>
<accession>A0A0P1KYT3</accession>
<gene>
    <name evidence="1" type="ORF">LAQU0_S27e00232g</name>
</gene>
<dbReference type="InterPro" id="IPR013924">
    <property type="entry name" value="RNase_H2_suC"/>
</dbReference>
<sequence>MSANSVLLLSNSSEDTKLYDMHLVPCKIRATGHTNELANNLEKDTEESADNNSRVVTYIRGRKVVGKSLACLERFQTILLEPSSDPETSNAYRETARIGTAFNYEREGNESRLQEELSKFEEYLQLTDVIHD</sequence>
<dbReference type="Proteomes" id="UP000236544">
    <property type="component" value="Unassembled WGS sequence"/>
</dbReference>
<dbReference type="GO" id="GO:0032299">
    <property type="term" value="C:ribonuclease H2 complex"/>
    <property type="evidence" value="ECO:0007669"/>
    <property type="project" value="InterPro"/>
</dbReference>
<dbReference type="EMBL" id="LN890546">
    <property type="protein sequence ID" value="CUS25106.1"/>
    <property type="molecule type" value="Genomic_DNA"/>
</dbReference>
<reference evidence="2" key="1">
    <citation type="submission" date="2015-10" db="EMBL/GenBank/DDBJ databases">
        <authorList>
            <person name="Devillers H."/>
        </authorList>
    </citation>
    <scope>NUCLEOTIDE SEQUENCE [LARGE SCALE GENOMIC DNA]</scope>
</reference>
<dbReference type="Pfam" id="PF08615">
    <property type="entry name" value="RNase_H2_suC"/>
    <property type="match status" value="1"/>
</dbReference>
<protein>
    <submittedName>
        <fullName evidence="1">LAQU0S27e00232g1_1</fullName>
    </submittedName>
</protein>
<evidence type="ECO:0000313" key="1">
    <source>
        <dbReference type="EMBL" id="CUS25106.1"/>
    </source>
</evidence>
<name>A0A0P1KYT3_9SACH</name>
<dbReference type="GO" id="GO:0006401">
    <property type="term" value="P:RNA catabolic process"/>
    <property type="evidence" value="ECO:0007669"/>
    <property type="project" value="InterPro"/>
</dbReference>
<keyword evidence="2" id="KW-1185">Reference proteome</keyword>
<dbReference type="Gene3D" id="2.40.128.680">
    <property type="match status" value="1"/>
</dbReference>
<organism evidence="1 2">
    <name type="scientific">Lachancea quebecensis</name>
    <dbReference type="NCBI Taxonomy" id="1654605"/>
    <lineage>
        <taxon>Eukaryota</taxon>
        <taxon>Fungi</taxon>
        <taxon>Dikarya</taxon>
        <taxon>Ascomycota</taxon>
        <taxon>Saccharomycotina</taxon>
        <taxon>Saccharomycetes</taxon>
        <taxon>Saccharomycetales</taxon>
        <taxon>Saccharomycetaceae</taxon>
        <taxon>Lachancea</taxon>
    </lineage>
</organism>
<proteinExistence type="predicted"/>
<dbReference type="OrthoDB" id="4067302at2759"/>
<evidence type="ECO:0000313" key="2">
    <source>
        <dbReference type="Proteomes" id="UP000236544"/>
    </source>
</evidence>